<protein>
    <submittedName>
        <fullName evidence="7">Uncharacterized protein</fullName>
    </submittedName>
</protein>
<dbReference type="Proteomes" id="UP000007799">
    <property type="component" value="Unassembled WGS sequence"/>
</dbReference>
<dbReference type="AlphaFoldDB" id="F2UF28"/>
<name>F2UF28_SALR5</name>
<evidence type="ECO:0000313" key="8">
    <source>
        <dbReference type="Proteomes" id="UP000007799"/>
    </source>
</evidence>
<dbReference type="GO" id="GO:0044183">
    <property type="term" value="F:protein folding chaperone"/>
    <property type="evidence" value="ECO:0007669"/>
    <property type="project" value="InterPro"/>
</dbReference>
<keyword evidence="3 6" id="KW-1133">Transmembrane helix</keyword>
<keyword evidence="8" id="KW-1185">Reference proteome</keyword>
<dbReference type="KEGG" id="sre:PTSG_12501"/>
<dbReference type="EMBL" id="GL832971">
    <property type="protein sequence ID" value="EGD75228.1"/>
    <property type="molecule type" value="Genomic_DNA"/>
</dbReference>
<accession>F2UF28</accession>
<evidence type="ECO:0000313" key="7">
    <source>
        <dbReference type="EMBL" id="EGD75228.1"/>
    </source>
</evidence>
<feature type="transmembrane region" description="Helical" evidence="6">
    <location>
        <begin position="97"/>
        <end position="115"/>
    </location>
</feature>
<evidence type="ECO:0000256" key="1">
    <source>
        <dbReference type="ARBA" id="ARBA00004370"/>
    </source>
</evidence>
<dbReference type="Pfam" id="PF03669">
    <property type="entry name" value="ASTER"/>
    <property type="match status" value="1"/>
</dbReference>
<gene>
    <name evidence="7" type="ORF">PTSG_12501</name>
</gene>
<feature type="compositionally biased region" description="Low complexity" evidence="5">
    <location>
        <begin position="1"/>
        <end position="14"/>
    </location>
</feature>
<reference evidence="7" key="1">
    <citation type="submission" date="2009-08" db="EMBL/GenBank/DDBJ databases">
        <title>Annotation of Salpingoeca rosetta.</title>
        <authorList>
            <consortium name="The Broad Institute Genome Sequencing Platform"/>
            <person name="Russ C."/>
            <person name="Cuomo C."/>
            <person name="Burger G."/>
            <person name="Gray M.W."/>
            <person name="Holland P.W.H."/>
            <person name="King N."/>
            <person name="Lang F.B.F."/>
            <person name="Roger A.J."/>
            <person name="Ruiz-Trillo I."/>
            <person name="Young S.K."/>
            <person name="Zeng Q."/>
            <person name="Gargeya S."/>
            <person name="Alvarado L."/>
            <person name="Berlin A."/>
            <person name="Chapman S.B."/>
            <person name="Chen Z."/>
            <person name="Freedman E."/>
            <person name="Gellesch M."/>
            <person name="Goldberg J."/>
            <person name="Griggs A."/>
            <person name="Gujja S."/>
            <person name="Heilman E."/>
            <person name="Heiman D."/>
            <person name="Howarth C."/>
            <person name="Mehta T."/>
            <person name="Neiman D."/>
            <person name="Pearson M."/>
            <person name="Roberts A."/>
            <person name="Saif S."/>
            <person name="Shea T."/>
            <person name="Shenoy N."/>
            <person name="Sisk P."/>
            <person name="Stolte C."/>
            <person name="Sykes S."/>
            <person name="White J."/>
            <person name="Yandava C."/>
            <person name="Haas B."/>
            <person name="Nusbaum C."/>
            <person name="Birren B."/>
        </authorList>
    </citation>
    <scope>NUCLEOTIDE SEQUENCE [LARGE SCALE GENOMIC DNA]</scope>
    <source>
        <strain evidence="7">ATCC 50818</strain>
    </source>
</reference>
<dbReference type="InParanoid" id="F2UF28"/>
<dbReference type="GO" id="GO:0005789">
    <property type="term" value="C:endoplasmic reticulum membrane"/>
    <property type="evidence" value="ECO:0007669"/>
    <property type="project" value="InterPro"/>
</dbReference>
<evidence type="ECO:0000256" key="3">
    <source>
        <dbReference type="ARBA" id="ARBA00022989"/>
    </source>
</evidence>
<proteinExistence type="predicted"/>
<evidence type="ECO:0000256" key="4">
    <source>
        <dbReference type="ARBA" id="ARBA00023136"/>
    </source>
</evidence>
<comment type="subcellular location">
    <subcellularLocation>
        <location evidence="1">Membrane</location>
    </subcellularLocation>
</comment>
<dbReference type="InterPro" id="IPR005351">
    <property type="entry name" value="ASTER"/>
</dbReference>
<evidence type="ECO:0000256" key="6">
    <source>
        <dbReference type="SAM" id="Phobius"/>
    </source>
</evidence>
<dbReference type="RefSeq" id="XP_004992281.1">
    <property type="nucleotide sequence ID" value="XM_004992224.1"/>
</dbReference>
<organism evidence="8">
    <name type="scientific">Salpingoeca rosetta (strain ATCC 50818 / BSB-021)</name>
    <dbReference type="NCBI Taxonomy" id="946362"/>
    <lineage>
        <taxon>Eukaryota</taxon>
        <taxon>Choanoflagellata</taxon>
        <taxon>Craspedida</taxon>
        <taxon>Salpingoecidae</taxon>
        <taxon>Salpingoeca</taxon>
    </lineage>
</organism>
<keyword evidence="2 6" id="KW-0812">Transmembrane</keyword>
<feature type="region of interest" description="Disordered" evidence="5">
    <location>
        <begin position="1"/>
        <end position="36"/>
    </location>
</feature>
<evidence type="ECO:0000256" key="5">
    <source>
        <dbReference type="SAM" id="MobiDB-lite"/>
    </source>
</evidence>
<sequence length="123" mass="13448">MSGGAATKAAGAAGAEKESQQMDPKPTHKRTPHHSFEAARWRKYVSPYKDQPSQDVMHVLVLLSAMGAFFFRSIALGWVAIFCAASGLANHKYSGDYSSFTQVPVAVLATVMAYMHKTRLDQE</sequence>
<dbReference type="GeneID" id="16072840"/>
<evidence type="ECO:0000256" key="2">
    <source>
        <dbReference type="ARBA" id="ARBA00022692"/>
    </source>
</evidence>
<keyword evidence="4 6" id="KW-0472">Membrane</keyword>
<dbReference type="GO" id="GO:0045048">
    <property type="term" value="P:protein insertion into ER membrane"/>
    <property type="evidence" value="ECO:0007669"/>
    <property type="project" value="InterPro"/>
</dbReference>
<feature type="transmembrane region" description="Helical" evidence="6">
    <location>
        <begin position="59"/>
        <end position="85"/>
    </location>
</feature>